<reference evidence="2" key="1">
    <citation type="journal article" date="2023" name="Int. J. Syst. Evol. Microbiol.">
        <title>Collibacillus ludicampi gen. nov., sp. nov., a new soil bacterium of the family Alicyclobacillaceae.</title>
        <authorList>
            <person name="Jojima T."/>
            <person name="Ioku Y."/>
            <person name="Fukuta Y."/>
            <person name="Shirasaka N."/>
            <person name="Matsumura Y."/>
            <person name="Mori M."/>
        </authorList>
    </citation>
    <scope>NUCLEOTIDE SEQUENCE</scope>
    <source>
        <strain evidence="2">TP075</strain>
    </source>
</reference>
<proteinExistence type="predicted"/>
<organism evidence="2 3">
    <name type="scientific">Collibacillus ludicampi</name>
    <dbReference type="NCBI Taxonomy" id="2771369"/>
    <lineage>
        <taxon>Bacteria</taxon>
        <taxon>Bacillati</taxon>
        <taxon>Bacillota</taxon>
        <taxon>Bacilli</taxon>
        <taxon>Bacillales</taxon>
        <taxon>Alicyclobacillaceae</taxon>
        <taxon>Collibacillus</taxon>
    </lineage>
</organism>
<dbReference type="InterPro" id="IPR036380">
    <property type="entry name" value="Isochorismatase-like_sf"/>
</dbReference>
<protein>
    <submittedName>
        <fullName evidence="2">Hydrolase</fullName>
    </submittedName>
</protein>
<comment type="caution">
    <text evidence="2">The sequence shown here is derived from an EMBL/GenBank/DDBJ whole genome shotgun (WGS) entry which is preliminary data.</text>
</comment>
<evidence type="ECO:0000313" key="3">
    <source>
        <dbReference type="Proteomes" id="UP001057291"/>
    </source>
</evidence>
<dbReference type="EMBL" id="BOQE01000001">
    <property type="protein sequence ID" value="GIM44976.1"/>
    <property type="molecule type" value="Genomic_DNA"/>
</dbReference>
<dbReference type="PANTHER" id="PTHR14119">
    <property type="entry name" value="HYDROLASE"/>
    <property type="match status" value="1"/>
</dbReference>
<dbReference type="PANTHER" id="PTHR14119:SF3">
    <property type="entry name" value="ISOCHORISMATASE DOMAIN-CONTAINING PROTEIN 2"/>
    <property type="match status" value="1"/>
</dbReference>
<dbReference type="InterPro" id="IPR000868">
    <property type="entry name" value="Isochorismatase-like_dom"/>
</dbReference>
<gene>
    <name evidence="2" type="ORF">DNHGIG_05250</name>
</gene>
<sequence>MLSKEQALLVLVDVQGKLAKIVHDSESLIENLIKLIQGLRILRVPIIWVEQYPEGLGSTIEEVAQYLTGIKPIRKISFNACENETFIQAVKETGRQQLLVAGIETHICVYQTSIGLKKMGYEVQVVTDAVSSRTLANKEIGLEKMKSAGVAWTSVETVLFELMKIAEGDHFKQIIKLLK</sequence>
<keyword evidence="2" id="KW-0378">Hydrolase</keyword>
<dbReference type="GO" id="GO:0016787">
    <property type="term" value="F:hydrolase activity"/>
    <property type="evidence" value="ECO:0007669"/>
    <property type="project" value="UniProtKB-KW"/>
</dbReference>
<evidence type="ECO:0000259" key="1">
    <source>
        <dbReference type="Pfam" id="PF00857"/>
    </source>
</evidence>
<dbReference type="CDD" id="cd01012">
    <property type="entry name" value="YcaC_related"/>
    <property type="match status" value="1"/>
</dbReference>
<dbReference type="RefSeq" id="WP_282198222.1">
    <property type="nucleotide sequence ID" value="NZ_BOQE01000001.1"/>
</dbReference>
<dbReference type="Pfam" id="PF00857">
    <property type="entry name" value="Isochorismatase"/>
    <property type="match status" value="1"/>
</dbReference>
<dbReference type="Proteomes" id="UP001057291">
    <property type="component" value="Unassembled WGS sequence"/>
</dbReference>
<keyword evidence="3" id="KW-1185">Reference proteome</keyword>
<dbReference type="SUPFAM" id="SSF52499">
    <property type="entry name" value="Isochorismatase-like hydrolases"/>
    <property type="match status" value="1"/>
</dbReference>
<dbReference type="InterPro" id="IPR050993">
    <property type="entry name" value="Isochorismatase_domain"/>
</dbReference>
<accession>A0AAV4LB25</accession>
<dbReference type="Gene3D" id="3.40.50.850">
    <property type="entry name" value="Isochorismatase-like"/>
    <property type="match status" value="1"/>
</dbReference>
<name>A0AAV4LB25_9BACL</name>
<evidence type="ECO:0000313" key="2">
    <source>
        <dbReference type="EMBL" id="GIM44976.1"/>
    </source>
</evidence>
<feature type="domain" description="Isochorismatase-like" evidence="1">
    <location>
        <begin position="8"/>
        <end position="156"/>
    </location>
</feature>
<dbReference type="AlphaFoldDB" id="A0AAV4LB25"/>